<dbReference type="PANTHER" id="PTHR30510">
    <property type="entry name" value="UPF0229 PROTEIN YEAH"/>
    <property type="match status" value="1"/>
</dbReference>
<dbReference type="PANTHER" id="PTHR30510:SF2">
    <property type="entry name" value="UPF0229 PROTEIN YEAH"/>
    <property type="match status" value="1"/>
</dbReference>
<dbReference type="InterPro" id="IPR014230">
    <property type="entry name" value="Spore_YhbH"/>
</dbReference>
<dbReference type="EMBL" id="DF238840">
    <property type="protein sequence ID" value="GAF26229.1"/>
    <property type="molecule type" value="Genomic_DNA"/>
</dbReference>
<proteinExistence type="predicted"/>
<dbReference type="RefSeq" id="WP_011392048.1">
    <property type="nucleotide sequence ID" value="NZ_DF238840.1"/>
</dbReference>
<protein>
    <submittedName>
        <fullName evidence="1">Uncharacterized conserved protein</fullName>
    </submittedName>
</protein>
<reference evidence="1" key="1">
    <citation type="journal article" date="2014" name="Gene">
        <title>Genome-guided analysis of transformation efficiency and carbon dioxide assimilation by Moorella thermoacetica Y72.</title>
        <authorList>
            <person name="Tsukahara K."/>
            <person name="Kita A."/>
            <person name="Nakashimada Y."/>
            <person name="Hoshino T."/>
            <person name="Murakami K."/>
        </authorList>
    </citation>
    <scope>NUCLEOTIDE SEQUENCE [LARGE SCALE GENOMIC DNA]</scope>
    <source>
        <strain evidence="1">Y72</strain>
    </source>
</reference>
<organism evidence="1">
    <name type="scientific">Moorella thermoacetica Y72</name>
    <dbReference type="NCBI Taxonomy" id="1325331"/>
    <lineage>
        <taxon>Bacteria</taxon>
        <taxon>Bacillati</taxon>
        <taxon>Bacillota</taxon>
        <taxon>Clostridia</taxon>
        <taxon>Neomoorellales</taxon>
        <taxon>Neomoorellaceae</taxon>
        <taxon>Neomoorella</taxon>
    </lineage>
</organism>
<dbReference type="Pfam" id="PF04285">
    <property type="entry name" value="DUF444"/>
    <property type="match status" value="2"/>
</dbReference>
<accession>A0A0S6UBW4</accession>
<dbReference type="NCBIfam" id="TIGR02877">
    <property type="entry name" value="spore_yhbH"/>
    <property type="match status" value="1"/>
</dbReference>
<name>A0A0S6UBW4_NEOTH</name>
<dbReference type="SUPFAM" id="SSF53300">
    <property type="entry name" value="vWA-like"/>
    <property type="match status" value="1"/>
</dbReference>
<dbReference type="GeneID" id="45616548"/>
<dbReference type="CDD" id="cd00198">
    <property type="entry name" value="vWFA"/>
    <property type="match status" value="1"/>
</dbReference>
<evidence type="ECO:0000313" key="1">
    <source>
        <dbReference type="EMBL" id="GAF26229.1"/>
    </source>
</evidence>
<sequence length="387" mass="44304">MPVEYNLSREDWSLHRKGYLDQQRHQEKVREAIKKNLPHIIAEESIIMGRGKKVVRVPIRSLEEYHFRFNYNQGQHAGQGSGGTRKGTVIGREVIEGAGGGAGAGDEPGMDYYEAEVTLEEVQEMLFRDLELPNLREKKKPVMASPAYEFRDVRRKGLMGNLDKKRTLLENLKRNAMKGKLAIGGITPEDLRFKTWEEKIRYETSAVVLAMMDTSGSMGTYEKYIARTFFFWMVRFLRSRYQQVELVFIAHHTQAREVTEEEFFAKGESGGTRCSSAYRLALEIIDRRYPPADYNIYPFHFTDGDNLPSDNEACLEAVQELLPRVNLLGYGEIVNPYYRTSTLMNVLKRIKDDRLVTVAVKDKSEVYQALRQFFAGSKGGEAGGTRI</sequence>
<dbReference type="AlphaFoldDB" id="A0A0S6UBW4"/>
<dbReference type="Proteomes" id="UP000063718">
    <property type="component" value="Unassembled WGS sequence"/>
</dbReference>
<dbReference type="InterPro" id="IPR036465">
    <property type="entry name" value="vWFA_dom_sf"/>
</dbReference>
<gene>
    <name evidence="1" type="ORF">MTY_1568</name>
</gene>
<dbReference type="InterPro" id="IPR006698">
    <property type="entry name" value="UPF0229"/>
</dbReference>